<keyword evidence="4" id="KW-0067">ATP-binding</keyword>
<name>A0ABY0EHC9_9BACT</name>
<evidence type="ECO:0000256" key="4">
    <source>
        <dbReference type="ARBA" id="ARBA00022840"/>
    </source>
</evidence>
<dbReference type="SUPFAM" id="SSF52540">
    <property type="entry name" value="P-loop containing nucleoside triphosphate hydrolases"/>
    <property type="match status" value="1"/>
</dbReference>
<dbReference type="GO" id="GO:0004386">
    <property type="term" value="F:helicase activity"/>
    <property type="evidence" value="ECO:0007669"/>
    <property type="project" value="UniProtKB-KW"/>
</dbReference>
<comment type="caution">
    <text evidence="6">The sequence shown here is derived from an EMBL/GenBank/DDBJ whole genome shotgun (WGS) entry which is preliminary data.</text>
</comment>
<keyword evidence="3 6" id="KW-0347">Helicase</keyword>
<evidence type="ECO:0000256" key="2">
    <source>
        <dbReference type="ARBA" id="ARBA00022801"/>
    </source>
</evidence>
<evidence type="ECO:0000313" key="6">
    <source>
        <dbReference type="EMBL" id="RXI24611.1"/>
    </source>
</evidence>
<dbReference type="Proteomes" id="UP000290580">
    <property type="component" value="Unassembled WGS sequence"/>
</dbReference>
<keyword evidence="7" id="KW-1185">Reference proteome</keyword>
<dbReference type="PROSITE" id="PS51192">
    <property type="entry name" value="HELICASE_ATP_BIND_1"/>
    <property type="match status" value="1"/>
</dbReference>
<dbReference type="EMBL" id="NXIC01000051">
    <property type="protein sequence ID" value="RXI24611.1"/>
    <property type="molecule type" value="Genomic_DNA"/>
</dbReference>
<dbReference type="InterPro" id="IPR027417">
    <property type="entry name" value="P-loop_NTPase"/>
</dbReference>
<dbReference type="SMART" id="SM00487">
    <property type="entry name" value="DEXDc"/>
    <property type="match status" value="1"/>
</dbReference>
<gene>
    <name evidence="6" type="ORF">CP959_10330</name>
</gene>
<dbReference type="InterPro" id="IPR044742">
    <property type="entry name" value="DEAD/DEAH_RhlB"/>
</dbReference>
<dbReference type="InterPro" id="IPR000629">
    <property type="entry name" value="RNA-helicase_DEAD-box_CS"/>
</dbReference>
<dbReference type="Gene3D" id="3.40.50.300">
    <property type="entry name" value="P-loop containing nucleotide triphosphate hydrolases"/>
    <property type="match status" value="1"/>
</dbReference>
<proteinExistence type="predicted"/>
<dbReference type="InterPro" id="IPR011545">
    <property type="entry name" value="DEAD/DEAH_box_helicase_dom"/>
</dbReference>
<protein>
    <submittedName>
        <fullName evidence="6">DEAD/DEAH box helicase</fullName>
    </submittedName>
</protein>
<organism evidence="6 7">
    <name type="scientific">Aliarcobacter skirrowii CCUG 10374</name>
    <dbReference type="NCBI Taxonomy" id="1032239"/>
    <lineage>
        <taxon>Bacteria</taxon>
        <taxon>Pseudomonadati</taxon>
        <taxon>Campylobacterota</taxon>
        <taxon>Epsilonproteobacteria</taxon>
        <taxon>Campylobacterales</taxon>
        <taxon>Arcobacteraceae</taxon>
        <taxon>Aliarcobacter</taxon>
    </lineage>
</organism>
<dbReference type="InterPro" id="IPR014001">
    <property type="entry name" value="Helicase_ATP-bd"/>
</dbReference>
<evidence type="ECO:0000256" key="1">
    <source>
        <dbReference type="ARBA" id="ARBA00022741"/>
    </source>
</evidence>
<reference evidence="6 7" key="1">
    <citation type="submission" date="2017-09" db="EMBL/GenBank/DDBJ databases">
        <title>Genomics of the genus Arcobacter.</title>
        <authorList>
            <person name="Perez-Cataluna A."/>
            <person name="Figueras M.J."/>
            <person name="Salas-Masso N."/>
        </authorList>
    </citation>
    <scope>NUCLEOTIDE SEQUENCE [LARGE SCALE GENOMIC DNA]</scope>
    <source>
        <strain evidence="6 7">LMG 6621</strain>
    </source>
</reference>
<dbReference type="Pfam" id="PF00270">
    <property type="entry name" value="DEAD"/>
    <property type="match status" value="1"/>
</dbReference>
<keyword evidence="1" id="KW-0547">Nucleotide-binding</keyword>
<dbReference type="RefSeq" id="WP_128994527.1">
    <property type="nucleotide sequence ID" value="NZ_NXIC01000051.1"/>
</dbReference>
<feature type="non-terminal residue" evidence="6">
    <location>
        <position position="150"/>
    </location>
</feature>
<feature type="domain" description="Helicase ATP-binding" evidence="5">
    <location>
        <begin position="3"/>
        <end position="150"/>
    </location>
</feature>
<accession>A0ABY0EHC9</accession>
<dbReference type="PANTHER" id="PTHR47959">
    <property type="entry name" value="ATP-DEPENDENT RNA HELICASE RHLE-RELATED"/>
    <property type="match status" value="1"/>
</dbReference>
<evidence type="ECO:0000313" key="7">
    <source>
        <dbReference type="Proteomes" id="UP000290580"/>
    </source>
</evidence>
<evidence type="ECO:0000256" key="3">
    <source>
        <dbReference type="ARBA" id="ARBA00022806"/>
    </source>
</evidence>
<evidence type="ECO:0000259" key="5">
    <source>
        <dbReference type="PROSITE" id="PS51192"/>
    </source>
</evidence>
<dbReference type="InterPro" id="IPR050079">
    <property type="entry name" value="DEAD_box_RNA_helicase"/>
</dbReference>
<dbReference type="PANTHER" id="PTHR47959:SF1">
    <property type="entry name" value="ATP-DEPENDENT RNA HELICASE DBPA"/>
    <property type="match status" value="1"/>
</dbReference>
<keyword evidence="2" id="KW-0378">Hydrolase</keyword>
<dbReference type="PROSITE" id="PS00039">
    <property type="entry name" value="DEAD_ATP_HELICASE"/>
    <property type="match status" value="1"/>
</dbReference>
<dbReference type="CDD" id="cd00268">
    <property type="entry name" value="DEADc"/>
    <property type="match status" value="1"/>
</dbReference>
<sequence>DAIPVVLNGKDIVGQAHTGTGKTAAFGLPIINMMKCNRNVEAVVIVPTRELAMQVSDELFRFGKNLGINTATVYGGQSYTRQLKHIENAGIIVATPGRFLDLLKGQKINIKPSFVVLDEADEMLDMGFLDDIKEIFTYLPENRQTLLFSA</sequence>
<feature type="non-terminal residue" evidence="6">
    <location>
        <position position="1"/>
    </location>
</feature>